<keyword evidence="3" id="KW-0472">Membrane</keyword>
<feature type="domain" description="Glycoamylase-like" evidence="5">
    <location>
        <begin position="1271"/>
        <end position="1482"/>
    </location>
</feature>
<dbReference type="GO" id="GO:0016757">
    <property type="term" value="F:glycosyltransferase activity"/>
    <property type="evidence" value="ECO:0007669"/>
    <property type="project" value="UniProtKB-KW"/>
</dbReference>
<dbReference type="Pfam" id="PF10091">
    <property type="entry name" value="Glycoamylase"/>
    <property type="match status" value="1"/>
</dbReference>
<dbReference type="GO" id="GO:0005975">
    <property type="term" value="P:carbohydrate metabolic process"/>
    <property type="evidence" value="ECO:0007669"/>
    <property type="project" value="InterPro"/>
</dbReference>
<feature type="transmembrane region" description="Helical" evidence="3">
    <location>
        <begin position="790"/>
        <end position="813"/>
    </location>
</feature>
<feature type="transmembrane region" description="Helical" evidence="3">
    <location>
        <begin position="314"/>
        <end position="337"/>
    </location>
</feature>
<dbReference type="RefSeq" id="WP_040602510.1">
    <property type="nucleotide sequence ID" value="NZ_LBIC01000013.1"/>
</dbReference>
<evidence type="ECO:0000259" key="6">
    <source>
        <dbReference type="Pfam" id="PF13632"/>
    </source>
</evidence>
<dbReference type="InterPro" id="IPR037820">
    <property type="entry name" value="GH94N_NdvB"/>
</dbReference>
<feature type="domain" description="Glycosyltransferase 2-like" evidence="6">
    <location>
        <begin position="528"/>
        <end position="755"/>
    </location>
</feature>
<organism evidence="8 9">
    <name type="scientific">Sphingobium chungbukense</name>
    <dbReference type="NCBI Taxonomy" id="56193"/>
    <lineage>
        <taxon>Bacteria</taxon>
        <taxon>Pseudomonadati</taxon>
        <taxon>Pseudomonadota</taxon>
        <taxon>Alphaproteobacteria</taxon>
        <taxon>Sphingomonadales</taxon>
        <taxon>Sphingomonadaceae</taxon>
        <taxon>Sphingobium</taxon>
    </lineage>
</organism>
<dbReference type="Gene3D" id="2.70.98.40">
    <property type="entry name" value="Glycoside hydrolase, family 65, N-terminal domain"/>
    <property type="match status" value="2"/>
</dbReference>
<sequence>MADIEGTDPISGAADETATRHQLTGLISRSAPLPIWAHLDAMKDWLARARQAATQADQRGSAAAEWLLDNDYQIQRAILQIGEGLPKAFYAKLPGLAEDGLRRPRAHQVARSLLLASHLQVSLSSAVEFVVRYQNRMPLSIAETWAIPTMLRIVCLEMIVTGFTQLFPQVAPPFALTDSPDVATGGFDNTECVARGIANLAVIATIQWNDFFDRTSQVEAILKRDPAGIYPRMDFATRDQYRHAVERLAARSGLLEREVAQRALRQCQSSEEAPSGHVGYWLIDAGLPAFTDALDPRPWTPGSILRRILRHKGMLYATALVFAGIAASAVPAAYMSSTGPSPLSWLLCIALTLLPASILSITFVNWMVTQIVPPCVLPKLEFKKGIPGDCATAIAIPVLVARTSDIAPLLERLEAHRLANPDEALEFVLLTDFADAATARVLGDDEIEQMLVRGIEELNARYKDARGNGPFHLLHRPRLFNEAQGCWMGWERKRGKLEQFNAYILRGDATAFHLTTGKVERLRRCRFVLTADADTRLPGGVVRRLVGTLAHPLNRAHFAPDTGIVERGYTILQPRVELGPEGPEQSLFARLYGGDTMIDIYSRAVSDVYQDLLGTGVFVGKGLYDVAAFERSLEGRVPENALLSHDLFEGLHGRAALVSDVIVYERFPTGYLDFSARWHRWVRGDWQILPWLFPFVPGRDGRWLRNRLGWFDRLKIFDNLRRSLVPASIVALLLGGWFLFHGRPWVWTLLAIVAPGAYLFTDLVTGFAQGRRRGVMQRVLRRLTDHLGRWILAIAFLVSDAYIALHAIAVTIWRLQSGRRRLEWTSAAHMATRNAARHPRLAAWRDMWSSPLLAVLIAGALLAYAPGSMPVAAPLLLLWFFAPEIAVWISRPRRPPIEALTEADRRFLRLVARRTWLFFETFVRPEDNWLPPDNYQEPPDEDTAHRTSPTNIGMLMVSILTAWRLGHIGLNELATRLGDTFDTLDRLERYRGHILNWYDTRTLAPLEPRYISTVDSGNLAVSLITVAQALRDAGRAPPVGRELWQGLEDIIGLLSQAIRSIGTEAGSTAGVILATVGETVKRVSDDEREWLRGIDDLISADLPRLREQVGVMAASVAEADVGILREVQVWLERLEHHVSGIRRDLQVFCPWWEVITDHPTDCAETAAKVADFMAGGSATPSDSRTAHVISLLSATKEGGLSDAARQWVDKMLAAIAEGQAVSRELHGRFDSLARRANVSAHAMDFSLLLDEGSRLFHIGYNVSADRIDAHHYDLLASEARLASFFAIAKGDIDPSHWFHLGRPITKQEAGLALLSWNGSMFEYLMPNIFLHSDPGTLLGMSDRTAVSIQAAFGKSHKIPWGISESSFASMGSDRIYRYHAFGVPALGLQRGLGHDLVVSPYATALALMIRPALATINLKLLAELGLIGRFGFFEAADFTPARLPAGERFAIVRSYMAHHHGMSLAALGNALCDNMLVRWFHADPYVGTVDLLLNERIPWELPPEIARVEVRDPPAHAEGNIPALHSWSPDRPSGQHAWHILGNGRLSSRIRTDGAGGLSWNQHALTRIEPADDQAGFWLYLHDLDQGDIWSATGGPFPAIGEPPEVMFHAHQVEFRQRSRGLSISTLVNVAHGDDLEIRRIALVNEEDRARTIELTGYVQVVLAPPQDAARHPAFSKLFVGAEALPGGDGLVFMRRPRNPDERPPVLLIRIIGDDEGVALLGLEADRRAFIGRHGNVTHPTAMTEEPLIGALGWSLDPICAIRAKVMLPPHGRRELAFVTIAAGSRQSALDLADRYATLSALDWVVSDSIAAKAREMHDLGLQPQFVPQVQALLSHLFTARTNPAPGGERLFRQVDLWSLGISGDHPIVMLRAGTAEQTGMLRFVLAAHWLGHQRGILFDLAIVHEGTSGYVEPVRERLLEVLRDAGAQERLGTHGGIHLVGVSSSDHERVALLEQAAKLILEDDGVTLADQLARVDQPPHPGPPFAPVGTNVPPATSAPVPRSVDLLFDNGWGGFAPDTGDYVINLEPDAPTPAPWSNVLANDAFGTIVTEAGLGFAWAINSGENRLTPWFNDPVEDPQGERLYLRDEENGRLWTPTPLPSGGGSACRIHHSPDRTIWHRHSEGLEQELSTFVPIDDPVKLVRLRLRNQTPRSRRITATYYAEWLLGAVRGEQAPFRTSRYDPASHAILARNSWTDEFGDRVAFLATTQAVHSFTTSRRDFHGVVADPARPLGLLNWDLGNRQDSAGDDCCGALQVHLDIPPEGTVEVCFILGQGDNLEHAIQLIRHWQSPSIIETAARVRVADWADRLEKVQVKTPDPAFDLMVNRWLPHQSLSARVRARAGFYQASGAFGFRDQLQDVLAQIQVDPNATRQHILAAAAHQFEEGDVLHWWHPPSDRGVRTRCSDDLVWLPYAVAHYVEATGDKSILDEEIPFLRAPPLAAGEADRYARFEVTDYKQSLFVHCDRALAHAYRLGAHGLPLIGSGDWNDGMDRVGERGRGESIWLAWFLIATIRNFTLHCVDERQTEFRDRWEARVEALAAAVEQSGWDGEWYLRAFDDDGRPWGTSQEQECRIDSIAQSWSVLSNAADPERARTALASARRYLVRNDDTLIRLLDPPFDHTPREPGYIKAYPPGVRENGGQYTHAATWLAIAFARIRDGDVAKSLFDRISPITHSSTREGAEHYRTEPYAVAGDIAGVAPHLGRGGWTWYTGAAGWTWRLAVEEILGVRLIGGKIQIRPAMPKNWHKAELTLRRADGAIQITIETDPSLEGDGEEITIDGKLLREPGVCFPHDGATRIVLVRVPLKA</sequence>
<name>A0A0M3AN28_9SPHN</name>
<evidence type="ECO:0000259" key="5">
    <source>
        <dbReference type="Pfam" id="PF10091"/>
    </source>
</evidence>
<dbReference type="SUPFAM" id="SSF48208">
    <property type="entry name" value="Six-hairpin glycosidases"/>
    <property type="match status" value="1"/>
</dbReference>
<dbReference type="STRING" id="56193.YP76_23035"/>
<dbReference type="SUPFAM" id="SSF74650">
    <property type="entry name" value="Galactose mutarotase-like"/>
    <property type="match status" value="2"/>
</dbReference>
<evidence type="ECO:0000256" key="1">
    <source>
        <dbReference type="ARBA" id="ARBA00022676"/>
    </source>
</evidence>
<dbReference type="InterPro" id="IPR012341">
    <property type="entry name" value="6hp_glycosidase-like_sf"/>
</dbReference>
<evidence type="ECO:0000256" key="3">
    <source>
        <dbReference type="SAM" id="Phobius"/>
    </source>
</evidence>
<accession>A0A0M3AN28</accession>
<evidence type="ECO:0000259" key="7">
    <source>
        <dbReference type="Pfam" id="PF17167"/>
    </source>
</evidence>
<dbReference type="CDD" id="cd11756">
    <property type="entry name" value="GH94N_ChvB_NdvB_1_like"/>
    <property type="match status" value="1"/>
</dbReference>
<evidence type="ECO:0000313" key="9">
    <source>
        <dbReference type="Proteomes" id="UP000033874"/>
    </source>
</evidence>
<dbReference type="Pfam" id="PF13632">
    <property type="entry name" value="Glyco_trans_2_3"/>
    <property type="match status" value="1"/>
</dbReference>
<feature type="domain" description="Glycosyl hydrolase 94 supersandwich" evidence="4">
    <location>
        <begin position="1536"/>
        <end position="1797"/>
    </location>
</feature>
<proteinExistence type="predicted"/>
<evidence type="ECO:0000256" key="2">
    <source>
        <dbReference type="ARBA" id="ARBA00022679"/>
    </source>
</evidence>
<keyword evidence="1" id="KW-0328">Glycosyltransferase</keyword>
<evidence type="ECO:0000259" key="4">
    <source>
        <dbReference type="Pfam" id="PF06165"/>
    </source>
</evidence>
<dbReference type="InterPro" id="IPR008928">
    <property type="entry name" value="6-hairpin_glycosidase_sf"/>
</dbReference>
<dbReference type="Gene3D" id="2.60.420.10">
    <property type="entry name" value="Maltose phosphorylase, domain 3"/>
    <property type="match status" value="1"/>
</dbReference>
<gene>
    <name evidence="8" type="ORF">YP76_23035</name>
</gene>
<dbReference type="InterPro" id="IPR011013">
    <property type="entry name" value="Gal_mutarotase_sf_dom"/>
</dbReference>
<dbReference type="EMBL" id="LBIC01000013">
    <property type="protein sequence ID" value="KKW89939.1"/>
    <property type="molecule type" value="Genomic_DNA"/>
</dbReference>
<dbReference type="Proteomes" id="UP000033874">
    <property type="component" value="Unassembled WGS sequence"/>
</dbReference>
<dbReference type="Gene3D" id="1.50.10.140">
    <property type="match status" value="2"/>
</dbReference>
<evidence type="ECO:0000313" key="8">
    <source>
        <dbReference type="EMBL" id="KKW89939.1"/>
    </source>
</evidence>
<feature type="transmembrane region" description="Helical" evidence="3">
    <location>
        <begin position="723"/>
        <end position="740"/>
    </location>
</feature>
<dbReference type="InterPro" id="IPR033432">
    <property type="entry name" value="GH94_catalytic"/>
</dbReference>
<dbReference type="PATRIC" id="fig|56193.3.peg.4852"/>
<dbReference type="Pfam" id="PF06165">
    <property type="entry name" value="GH94_b-supersand"/>
    <property type="match status" value="2"/>
</dbReference>
<keyword evidence="3" id="KW-1133">Transmembrane helix</keyword>
<dbReference type="CDD" id="cd11753">
    <property type="entry name" value="GH94N_ChvB_NdvB_2_like"/>
    <property type="match status" value="1"/>
</dbReference>
<dbReference type="InterPro" id="IPR001173">
    <property type="entry name" value="Glyco_trans_2-like"/>
</dbReference>
<dbReference type="SMART" id="SM01068">
    <property type="entry name" value="CBM_X"/>
    <property type="match status" value="1"/>
</dbReference>
<reference evidence="8 9" key="1">
    <citation type="submission" date="2015-04" db="EMBL/GenBank/DDBJ databases">
        <title>Genome sequence of aromatic hydrocarbons-degrading Sphingobium chungbukense DJ77.</title>
        <authorList>
            <person name="Kim Y.-C."/>
            <person name="Chae J.-C."/>
        </authorList>
    </citation>
    <scope>NUCLEOTIDE SEQUENCE [LARGE SCALE GENOMIC DNA]</scope>
    <source>
        <strain evidence="8 9">DJ77</strain>
    </source>
</reference>
<dbReference type="GO" id="GO:0030246">
    <property type="term" value="F:carbohydrate binding"/>
    <property type="evidence" value="ECO:0007669"/>
    <property type="project" value="InterPro"/>
</dbReference>
<keyword evidence="2" id="KW-0808">Transferase</keyword>
<feature type="transmembrane region" description="Helical" evidence="3">
    <location>
        <begin position="343"/>
        <end position="364"/>
    </location>
</feature>
<keyword evidence="9" id="KW-1185">Reference proteome</keyword>
<dbReference type="Pfam" id="PF17167">
    <property type="entry name" value="Glyco_hydro_94"/>
    <property type="match status" value="1"/>
</dbReference>
<feature type="domain" description="Glycosyl hydrolase 94 catalytic" evidence="7">
    <location>
        <begin position="2306"/>
        <end position="2729"/>
    </location>
</feature>
<dbReference type="InterPro" id="IPR052047">
    <property type="entry name" value="GH94_Enzymes"/>
</dbReference>
<protein>
    <submittedName>
        <fullName evidence="8">Cellobiose phosphorylase</fullName>
    </submittedName>
</protein>
<dbReference type="InterPro" id="IPR037824">
    <property type="entry name" value="GH94N_2_NdvB"/>
</dbReference>
<dbReference type="Gene3D" id="1.50.10.10">
    <property type="match status" value="1"/>
</dbReference>
<dbReference type="InterPro" id="IPR037018">
    <property type="entry name" value="GH65_N"/>
</dbReference>
<dbReference type="PANTHER" id="PTHR37469">
    <property type="entry name" value="CELLOBIONIC ACID PHOSPHORYLASE-RELATED"/>
    <property type="match status" value="1"/>
</dbReference>
<dbReference type="PANTHER" id="PTHR37469:SF2">
    <property type="entry name" value="CELLOBIONIC ACID PHOSPHORYLASE"/>
    <property type="match status" value="1"/>
</dbReference>
<dbReference type="InterPro" id="IPR019282">
    <property type="entry name" value="Glycoamylase-like_cons_dom"/>
</dbReference>
<feature type="domain" description="Glycosyl hydrolase 94 supersandwich" evidence="4">
    <location>
        <begin position="2022"/>
        <end position="2291"/>
    </location>
</feature>
<comment type="caution">
    <text evidence="8">The sequence shown here is derived from an EMBL/GenBank/DDBJ whole genome shotgun (WGS) entry which is preliminary data.</text>
</comment>
<keyword evidence="3" id="KW-0812">Transmembrane</keyword>
<feature type="transmembrane region" description="Helical" evidence="3">
    <location>
        <begin position="746"/>
        <end position="769"/>
    </location>
</feature>
<dbReference type="InterPro" id="IPR010383">
    <property type="entry name" value="Glyco_hydrolase_94_b-supersand"/>
</dbReference>